<keyword evidence="1" id="KW-0472">Membrane</keyword>
<protein>
    <submittedName>
        <fullName evidence="2">Uncharacterized protein</fullName>
    </submittedName>
</protein>
<reference evidence="2 3" key="1">
    <citation type="submission" date="2019-04" db="EMBL/GenBank/DDBJ databases">
        <title>Pedobacter sp. AR-2-6 sp. nov., isolated from Arctic soil.</title>
        <authorList>
            <person name="Dahal R.H."/>
            <person name="Kim D.-U."/>
        </authorList>
    </citation>
    <scope>NUCLEOTIDE SEQUENCE [LARGE SCALE GENOMIC DNA]</scope>
    <source>
        <strain evidence="2 3">AR-2-6</strain>
    </source>
</reference>
<proteinExistence type="predicted"/>
<accession>A0A4U1C5Z2</accession>
<evidence type="ECO:0000256" key="1">
    <source>
        <dbReference type="SAM" id="Phobius"/>
    </source>
</evidence>
<keyword evidence="1" id="KW-1133">Transmembrane helix</keyword>
<evidence type="ECO:0000313" key="2">
    <source>
        <dbReference type="EMBL" id="TKB99968.1"/>
    </source>
</evidence>
<keyword evidence="3" id="KW-1185">Reference proteome</keyword>
<gene>
    <name evidence="2" type="ORF">FA045_11035</name>
</gene>
<keyword evidence="1" id="KW-0812">Transmembrane</keyword>
<feature type="transmembrane region" description="Helical" evidence="1">
    <location>
        <begin position="7"/>
        <end position="27"/>
    </location>
</feature>
<evidence type="ECO:0000313" key="3">
    <source>
        <dbReference type="Proteomes" id="UP000310477"/>
    </source>
</evidence>
<dbReference type="EMBL" id="SWBO01000005">
    <property type="protein sequence ID" value="TKB99968.1"/>
    <property type="molecule type" value="Genomic_DNA"/>
</dbReference>
<dbReference type="Proteomes" id="UP000310477">
    <property type="component" value="Unassembled WGS sequence"/>
</dbReference>
<sequence>MKPLITIIKPILILFLVVNLFFWMVYHASGHKIPVQTDLTFGFISLFLGLGILFLYLKKL</sequence>
<dbReference type="AlphaFoldDB" id="A0A4U1C5Z2"/>
<feature type="transmembrane region" description="Helical" evidence="1">
    <location>
        <begin position="39"/>
        <end position="57"/>
    </location>
</feature>
<name>A0A4U1C5Z2_9SPHI</name>
<organism evidence="2 3">
    <name type="scientific">Pedobacter cryotolerans</name>
    <dbReference type="NCBI Taxonomy" id="2571270"/>
    <lineage>
        <taxon>Bacteria</taxon>
        <taxon>Pseudomonadati</taxon>
        <taxon>Bacteroidota</taxon>
        <taxon>Sphingobacteriia</taxon>
        <taxon>Sphingobacteriales</taxon>
        <taxon>Sphingobacteriaceae</taxon>
        <taxon>Pedobacter</taxon>
    </lineage>
</organism>
<comment type="caution">
    <text evidence="2">The sequence shown here is derived from an EMBL/GenBank/DDBJ whole genome shotgun (WGS) entry which is preliminary data.</text>
</comment>